<dbReference type="Proteomes" id="UP000269721">
    <property type="component" value="Unassembled WGS sequence"/>
</dbReference>
<evidence type="ECO:0000313" key="2">
    <source>
        <dbReference type="EMBL" id="RKO86054.1"/>
    </source>
</evidence>
<keyword evidence="3" id="KW-1185">Reference proteome</keyword>
<gene>
    <name evidence="2" type="ORF">BDK51DRAFT_48337</name>
</gene>
<sequence>MYFITRAFVEDSSLLARPEHLRSRHPRYLVTHDPSIRACFLFERSRLKFLAGHDFAARLFCAALLSPSTPSLFLREPDCGVVHNSSRGRYRPRTPLGFPLAFLRTAATPSTAVTVTATSQALSLMAALAIKSHPSIIKLRSRTDGPSREGGRGEPRWGASSCGLYPRVAWITMENFGPRDRLEDSEGEGREGREARENSATAQCSFSGATGERGSGSHFSAANNAVTQRETGILSLGNEEYWFEVALSEKCEDRRKAMKEITGGSFIGRKVKGEMAQGRTQLGAFSGLVSMGGVMSSELSQGAEESAMQPWVLNFSINKDLRIINFFSGGLTEHQEKVRKPEDRAPAPFQSSHHLRSSPTILFKEPFHFTPFKVLFSPLMRSFELALATLPATTSVTGQGFSTPAAVQLGISSLIGGLPGTYPATYAQQPSPTCLNAITSALAAASTTCALNHLPSPSFQSNSLNINFNEEIQNLEVFSTAFCTTACGAALKNYASAVVAGCGTEQIFYQDALAVYPGDIQTLLNEQVLLTCSQDPSKGSTSSESNCGVIQMNIAANIVKSLSFSSNTTSQLFCNPCGAQNAKAYQSIAAAKYADTTLDAKFGITANKLAGIIASCPGGPPTPVADGVLSATAVSGAPASNSSSNPVTSAGPVVSVTVPSSASNSSSASVPSVTINVHPSANNSSSRSTPGATITVNPSASNSSSGSKNPISNLPGASASVHSSASSRGVGARIALLGAVSVAAAML</sequence>
<protein>
    <submittedName>
        <fullName evidence="2">Uncharacterized protein</fullName>
    </submittedName>
</protein>
<feature type="compositionally biased region" description="Basic and acidic residues" evidence="1">
    <location>
        <begin position="141"/>
        <end position="155"/>
    </location>
</feature>
<feature type="compositionally biased region" description="Basic and acidic residues" evidence="1">
    <location>
        <begin position="179"/>
        <end position="197"/>
    </location>
</feature>
<feature type="compositionally biased region" description="Polar residues" evidence="1">
    <location>
        <begin position="675"/>
        <end position="696"/>
    </location>
</feature>
<reference evidence="3" key="1">
    <citation type="journal article" date="2018" name="Nat. Microbiol.">
        <title>Leveraging single-cell genomics to expand the fungal tree of life.</title>
        <authorList>
            <person name="Ahrendt S.R."/>
            <person name="Quandt C.A."/>
            <person name="Ciobanu D."/>
            <person name="Clum A."/>
            <person name="Salamov A."/>
            <person name="Andreopoulos B."/>
            <person name="Cheng J.F."/>
            <person name="Woyke T."/>
            <person name="Pelin A."/>
            <person name="Henrissat B."/>
            <person name="Reynolds N.K."/>
            <person name="Benny G.L."/>
            <person name="Smith M.E."/>
            <person name="James T.Y."/>
            <person name="Grigoriev I.V."/>
        </authorList>
    </citation>
    <scope>NUCLEOTIDE SEQUENCE [LARGE SCALE GENOMIC DNA]</scope>
</reference>
<evidence type="ECO:0000313" key="3">
    <source>
        <dbReference type="Proteomes" id="UP000269721"/>
    </source>
</evidence>
<feature type="compositionally biased region" description="Low complexity" evidence="1">
    <location>
        <begin position="697"/>
        <end position="724"/>
    </location>
</feature>
<proteinExistence type="predicted"/>
<feature type="region of interest" description="Disordered" evidence="1">
    <location>
        <begin position="661"/>
        <end position="724"/>
    </location>
</feature>
<feature type="region of interest" description="Disordered" evidence="1">
    <location>
        <begin position="139"/>
        <end position="159"/>
    </location>
</feature>
<evidence type="ECO:0000256" key="1">
    <source>
        <dbReference type="SAM" id="MobiDB-lite"/>
    </source>
</evidence>
<dbReference type="EMBL" id="KZ998514">
    <property type="protein sequence ID" value="RKO86054.1"/>
    <property type="molecule type" value="Genomic_DNA"/>
</dbReference>
<accession>A0A4P9W1S0</accession>
<feature type="region of interest" description="Disordered" evidence="1">
    <location>
        <begin position="179"/>
        <end position="223"/>
    </location>
</feature>
<dbReference type="AlphaFoldDB" id="A0A4P9W1S0"/>
<organism evidence="2 3">
    <name type="scientific">Blyttiomyces helicus</name>
    <dbReference type="NCBI Taxonomy" id="388810"/>
    <lineage>
        <taxon>Eukaryota</taxon>
        <taxon>Fungi</taxon>
        <taxon>Fungi incertae sedis</taxon>
        <taxon>Chytridiomycota</taxon>
        <taxon>Chytridiomycota incertae sedis</taxon>
        <taxon>Chytridiomycetes</taxon>
        <taxon>Chytridiomycetes incertae sedis</taxon>
        <taxon>Blyttiomyces</taxon>
    </lineage>
</organism>
<feature type="compositionally biased region" description="Low complexity" evidence="1">
    <location>
        <begin position="661"/>
        <end position="674"/>
    </location>
</feature>
<feature type="compositionally biased region" description="Polar residues" evidence="1">
    <location>
        <begin position="198"/>
        <end position="208"/>
    </location>
</feature>
<name>A0A4P9W1S0_9FUNG</name>